<dbReference type="PANTHER" id="PTHR33398">
    <property type="entry name" value="30S RIBOSOMAL PROTEIN S20"/>
    <property type="match status" value="1"/>
</dbReference>
<gene>
    <name evidence="8 9" type="primary">rpsT</name>
    <name evidence="9" type="ORF">RTTH1527_03010</name>
</gene>
<dbReference type="Proteomes" id="UP000007581">
    <property type="component" value="Chromosome"/>
</dbReference>
<keyword evidence="3 8" id="KW-0699">rRNA-binding</keyword>
<dbReference type="SUPFAM" id="SSF46992">
    <property type="entry name" value="Ribosomal protein S20"/>
    <property type="match status" value="1"/>
</dbReference>
<evidence type="ECO:0000256" key="8">
    <source>
        <dbReference type="HAMAP-Rule" id="MF_00500"/>
    </source>
</evidence>
<evidence type="ECO:0000313" key="9">
    <source>
        <dbReference type="EMBL" id="AFE54467.1"/>
    </source>
</evidence>
<proteinExistence type="inferred from homology"/>
<dbReference type="HAMAP" id="MF_00500">
    <property type="entry name" value="Ribosomal_bS20"/>
    <property type="match status" value="1"/>
</dbReference>
<evidence type="ECO:0000256" key="2">
    <source>
        <dbReference type="ARBA" id="ARBA00007634"/>
    </source>
</evidence>
<comment type="function">
    <text evidence="1 8">Binds directly to 16S ribosomal RNA.</text>
</comment>
<evidence type="ECO:0000256" key="3">
    <source>
        <dbReference type="ARBA" id="ARBA00022730"/>
    </source>
</evidence>
<accession>A0ABM5MV43</accession>
<protein>
    <recommendedName>
        <fullName evidence="7 8">Small ribosomal subunit protein bS20</fullName>
    </recommendedName>
</protein>
<evidence type="ECO:0000313" key="10">
    <source>
        <dbReference type="Proteomes" id="UP000007581"/>
    </source>
</evidence>
<evidence type="ECO:0000256" key="4">
    <source>
        <dbReference type="ARBA" id="ARBA00022884"/>
    </source>
</evidence>
<comment type="similarity">
    <text evidence="2 8">Belongs to the bacterial ribosomal protein bS20 family.</text>
</comment>
<name>A0ABM5MV43_RICTP</name>
<dbReference type="InterPro" id="IPR036510">
    <property type="entry name" value="Ribosomal_bS20_sf"/>
</dbReference>
<keyword evidence="6 8" id="KW-0687">Ribonucleoprotein</keyword>
<dbReference type="PANTHER" id="PTHR33398:SF1">
    <property type="entry name" value="SMALL RIBOSOMAL SUBUNIT PROTEIN BS20C"/>
    <property type="match status" value="1"/>
</dbReference>
<organism evidence="9 10">
    <name type="scientific">Rickettsia typhi str. TH1527</name>
    <dbReference type="NCBI Taxonomy" id="1003201"/>
    <lineage>
        <taxon>Bacteria</taxon>
        <taxon>Pseudomonadati</taxon>
        <taxon>Pseudomonadota</taxon>
        <taxon>Alphaproteobacteria</taxon>
        <taxon>Rickettsiales</taxon>
        <taxon>Rickettsiaceae</taxon>
        <taxon>Rickettsieae</taxon>
        <taxon>Rickettsia</taxon>
        <taxon>typhus group</taxon>
    </lineage>
</organism>
<dbReference type="NCBIfam" id="TIGR00029">
    <property type="entry name" value="S20"/>
    <property type="match status" value="1"/>
</dbReference>
<reference evidence="9" key="1">
    <citation type="submission" date="2012-03" db="EMBL/GenBank/DDBJ databases">
        <authorList>
            <person name="Johnson S.L."/>
            <person name="Sims D."/>
            <person name="Han S."/>
            <person name="Bruce D.C."/>
            <person name="Dasch G.A."/>
        </authorList>
    </citation>
    <scope>NUCLEOTIDE SEQUENCE [LARGE SCALE GENOMIC DNA]</scope>
    <source>
        <strain evidence="9">TH1527</strain>
    </source>
</reference>
<keyword evidence="5 8" id="KW-0689">Ribosomal protein</keyword>
<keyword evidence="4 8" id="KW-0694">RNA-binding</keyword>
<keyword evidence="10" id="KW-1185">Reference proteome</keyword>
<dbReference type="EMBL" id="CP003397">
    <property type="protein sequence ID" value="AFE54467.1"/>
    <property type="molecule type" value="Genomic_DNA"/>
</dbReference>
<evidence type="ECO:0000256" key="1">
    <source>
        <dbReference type="ARBA" id="ARBA00003134"/>
    </source>
</evidence>
<dbReference type="RefSeq" id="WP_011191068.1">
    <property type="nucleotide sequence ID" value="NC_017066.1"/>
</dbReference>
<dbReference type="Pfam" id="PF01649">
    <property type="entry name" value="Ribosomal_S20p"/>
    <property type="match status" value="1"/>
</dbReference>
<evidence type="ECO:0000256" key="5">
    <source>
        <dbReference type="ARBA" id="ARBA00022980"/>
    </source>
</evidence>
<dbReference type="GO" id="GO:0005840">
    <property type="term" value="C:ribosome"/>
    <property type="evidence" value="ECO:0007669"/>
    <property type="project" value="UniProtKB-KW"/>
</dbReference>
<sequence>MANHSSAKKVVRQTIKRTLINKKRSSAIKTFIKKVMYEISRGNKEDANLALSVAQSKIMQGVKKNIIKLNTASRKISRLSRQIKNLHKSE</sequence>
<dbReference type="Gene3D" id="1.20.58.110">
    <property type="entry name" value="Ribosomal protein S20"/>
    <property type="match status" value="1"/>
</dbReference>
<evidence type="ECO:0000256" key="6">
    <source>
        <dbReference type="ARBA" id="ARBA00023274"/>
    </source>
</evidence>
<dbReference type="InterPro" id="IPR002583">
    <property type="entry name" value="Ribosomal_bS20"/>
</dbReference>
<evidence type="ECO:0000256" key="7">
    <source>
        <dbReference type="ARBA" id="ARBA00035136"/>
    </source>
</evidence>